<dbReference type="SUPFAM" id="SSF51735">
    <property type="entry name" value="NAD(P)-binding Rossmann-fold domains"/>
    <property type="match status" value="1"/>
</dbReference>
<dbReference type="Pfam" id="PF01370">
    <property type="entry name" value="Epimerase"/>
    <property type="match status" value="1"/>
</dbReference>
<dbReference type="PANTHER" id="PTHR43245:SF13">
    <property type="entry name" value="UDP-D-APIOSE_UDP-D-XYLOSE SYNTHASE 2"/>
    <property type="match status" value="1"/>
</dbReference>
<sequence length="315" mass="35178">MRHKTNVLVTGGGGFIGSHLIAQLLQKRLRVYSYDNYVSTNGALLPERNHKGARYLEGDIRDVPFLSRTIKRIRPKFIFHTAALARIQPSIKNPTEYLEVNSRGTLNILLAARGAGVRRVVYSASSSAYGDNPIPLHENQTPRPLNPYAKTKLDGEQWMKIFAELYGVETVSLRYFNVYGLGNIYNGPYTTVITLFLHHFARGKPMEIIGDGKQTRDYTHVFDVARANILAAMSNKVGRGEVINIGCGDPHSVNEIAERIGGATLEQLRKEKKAIFIPARPGESRHTKANITKAKRLLGWTPRISFADGIAKLKR</sequence>
<feature type="domain" description="NAD-dependent epimerase/dehydratase" evidence="1">
    <location>
        <begin position="7"/>
        <end position="246"/>
    </location>
</feature>
<evidence type="ECO:0000313" key="2">
    <source>
        <dbReference type="EMBL" id="OGF74594.1"/>
    </source>
</evidence>
<dbReference type="PANTHER" id="PTHR43245">
    <property type="entry name" value="BIFUNCTIONAL POLYMYXIN RESISTANCE PROTEIN ARNA"/>
    <property type="match status" value="1"/>
</dbReference>
<dbReference type="AlphaFoldDB" id="A0A1F5WG91"/>
<evidence type="ECO:0000259" key="1">
    <source>
        <dbReference type="Pfam" id="PF01370"/>
    </source>
</evidence>
<dbReference type="Gene3D" id="3.40.50.720">
    <property type="entry name" value="NAD(P)-binding Rossmann-like Domain"/>
    <property type="match status" value="1"/>
</dbReference>
<comment type="caution">
    <text evidence="2">The sequence shown here is derived from an EMBL/GenBank/DDBJ whole genome shotgun (WGS) entry which is preliminary data.</text>
</comment>
<dbReference type="EMBL" id="MFHQ01000012">
    <property type="protein sequence ID" value="OGF74594.1"/>
    <property type="molecule type" value="Genomic_DNA"/>
</dbReference>
<proteinExistence type="predicted"/>
<organism evidence="2 3">
    <name type="scientific">Candidatus Giovannonibacteria bacterium RIFCSPHIGHO2_02_FULL_46_20</name>
    <dbReference type="NCBI Taxonomy" id="1798338"/>
    <lineage>
        <taxon>Bacteria</taxon>
        <taxon>Candidatus Giovannoniibacteriota</taxon>
    </lineage>
</organism>
<dbReference type="Gene3D" id="3.90.25.10">
    <property type="entry name" value="UDP-galactose 4-epimerase, domain 1"/>
    <property type="match status" value="1"/>
</dbReference>
<accession>A0A1F5WG91</accession>
<dbReference type="STRING" id="1798338.A3J56_00075"/>
<name>A0A1F5WG91_9BACT</name>
<dbReference type="InterPro" id="IPR001509">
    <property type="entry name" value="Epimerase_deHydtase"/>
</dbReference>
<dbReference type="InterPro" id="IPR050177">
    <property type="entry name" value="Lipid_A_modif_metabolic_enz"/>
</dbReference>
<evidence type="ECO:0000313" key="3">
    <source>
        <dbReference type="Proteomes" id="UP000178406"/>
    </source>
</evidence>
<gene>
    <name evidence="2" type="ORF">A3J56_00075</name>
</gene>
<dbReference type="Proteomes" id="UP000178406">
    <property type="component" value="Unassembled WGS sequence"/>
</dbReference>
<protein>
    <recommendedName>
        <fullName evidence="1">NAD-dependent epimerase/dehydratase domain-containing protein</fullName>
    </recommendedName>
</protein>
<reference evidence="2 3" key="1">
    <citation type="journal article" date="2016" name="Nat. Commun.">
        <title>Thousands of microbial genomes shed light on interconnected biogeochemical processes in an aquifer system.</title>
        <authorList>
            <person name="Anantharaman K."/>
            <person name="Brown C.T."/>
            <person name="Hug L.A."/>
            <person name="Sharon I."/>
            <person name="Castelle C.J."/>
            <person name="Probst A.J."/>
            <person name="Thomas B.C."/>
            <person name="Singh A."/>
            <person name="Wilkins M.J."/>
            <person name="Karaoz U."/>
            <person name="Brodie E.L."/>
            <person name="Williams K.H."/>
            <person name="Hubbard S.S."/>
            <person name="Banfield J.F."/>
        </authorList>
    </citation>
    <scope>NUCLEOTIDE SEQUENCE [LARGE SCALE GENOMIC DNA]</scope>
</reference>
<dbReference type="InterPro" id="IPR036291">
    <property type="entry name" value="NAD(P)-bd_dom_sf"/>
</dbReference>